<gene>
    <name evidence="1" type="ORF">ACFSY7_03150</name>
</gene>
<dbReference type="RefSeq" id="WP_380146789.1">
    <property type="nucleotide sequence ID" value="NZ_JBHUOR010000018.1"/>
</dbReference>
<accession>A0ABW5XWZ8</accession>
<protein>
    <submittedName>
        <fullName evidence="1">Uncharacterized protein</fullName>
    </submittedName>
</protein>
<name>A0ABW5XWZ8_9BACL</name>
<comment type="caution">
    <text evidence="1">The sequence shown here is derived from an EMBL/GenBank/DDBJ whole genome shotgun (WGS) entry which is preliminary data.</text>
</comment>
<evidence type="ECO:0000313" key="2">
    <source>
        <dbReference type="Proteomes" id="UP001597568"/>
    </source>
</evidence>
<sequence length="130" mass="14937">MTKQERLEKINELLVVIASNGRKFLLNQKDGEVSKFVIKANNHVYYRDYYTKQELKGTKAMYKSYGFSGGGTLQALVMDFAEWIRTGDYTNGKNGYGGLFCPHWGYDDDSMQQVRDFAVKIGYLDAKQYS</sequence>
<evidence type="ECO:0000313" key="1">
    <source>
        <dbReference type="EMBL" id="MFD2867500.1"/>
    </source>
</evidence>
<dbReference type="EMBL" id="JBHUOR010000018">
    <property type="protein sequence ID" value="MFD2867500.1"/>
    <property type="molecule type" value="Genomic_DNA"/>
</dbReference>
<keyword evidence="2" id="KW-1185">Reference proteome</keyword>
<dbReference type="Proteomes" id="UP001597568">
    <property type="component" value="Unassembled WGS sequence"/>
</dbReference>
<reference evidence="2" key="1">
    <citation type="journal article" date="2019" name="Int. J. Syst. Evol. Microbiol.">
        <title>The Global Catalogue of Microorganisms (GCM) 10K type strain sequencing project: providing services to taxonomists for standard genome sequencing and annotation.</title>
        <authorList>
            <consortium name="The Broad Institute Genomics Platform"/>
            <consortium name="The Broad Institute Genome Sequencing Center for Infectious Disease"/>
            <person name="Wu L."/>
            <person name="Ma J."/>
        </authorList>
    </citation>
    <scope>NUCLEOTIDE SEQUENCE [LARGE SCALE GENOMIC DNA]</scope>
    <source>
        <strain evidence="2">KCTC 33522</strain>
    </source>
</reference>
<organism evidence="1 2">
    <name type="scientific">Kurthia populi</name>
    <dbReference type="NCBI Taxonomy" id="1562132"/>
    <lineage>
        <taxon>Bacteria</taxon>
        <taxon>Bacillati</taxon>
        <taxon>Bacillota</taxon>
        <taxon>Bacilli</taxon>
        <taxon>Bacillales</taxon>
        <taxon>Caryophanaceae</taxon>
        <taxon>Kurthia</taxon>
    </lineage>
</organism>
<proteinExistence type="predicted"/>